<proteinExistence type="predicted"/>
<accession>A0A4P9TJT6</accession>
<protein>
    <submittedName>
        <fullName evidence="1">Uncharacterized protein</fullName>
    </submittedName>
</protein>
<dbReference type="Proteomes" id="UP000307562">
    <property type="component" value="Plasmid pNPA200"/>
</dbReference>
<dbReference type="AlphaFoldDB" id="A0A4P9TJT6"/>
<dbReference type="InterPro" id="IPR006357">
    <property type="entry name" value="HAD-SF_hydro_IIA"/>
</dbReference>
<dbReference type="SUPFAM" id="SSF56784">
    <property type="entry name" value="HAD-like"/>
    <property type="match status" value="1"/>
</dbReference>
<dbReference type="InterPro" id="IPR023214">
    <property type="entry name" value="HAD_sf"/>
</dbReference>
<organism evidence="1 2">
    <name type="scientific">Natrinema pallidum</name>
    <dbReference type="NCBI Taxonomy" id="69527"/>
    <lineage>
        <taxon>Archaea</taxon>
        <taxon>Methanobacteriati</taxon>
        <taxon>Methanobacteriota</taxon>
        <taxon>Stenosarchaea group</taxon>
        <taxon>Halobacteria</taxon>
        <taxon>Halobacteriales</taxon>
        <taxon>Natrialbaceae</taxon>
        <taxon>Natrinema</taxon>
    </lineage>
</organism>
<reference evidence="2" key="1">
    <citation type="submission" date="2019-05" db="EMBL/GenBank/DDBJ databases">
        <title>Complete Genome Sequence and Methylation Pattern of the Halophilic Archaeon Natrinema pallidum BOL6-1.</title>
        <authorList>
            <person name="DasSarma P."/>
            <person name="DasSarma B.P."/>
            <person name="DasSarma S.L."/>
            <person name="Martinez F.L."/>
            <person name="Guzman D."/>
            <person name="Roberts R.J."/>
            <person name="DasSarma S."/>
        </authorList>
    </citation>
    <scope>NUCLEOTIDE SEQUENCE [LARGE SCALE GENOMIC DNA]</scope>
    <source>
        <strain evidence="2">BOL6-1</strain>
        <plasmid evidence="2">pnpa200</plasmid>
    </source>
</reference>
<geneLocation type="plasmid" evidence="2">
    <name>pnpa200</name>
</geneLocation>
<dbReference type="KEGG" id="npl:FGF80_17560"/>
<keyword evidence="2" id="KW-1185">Reference proteome</keyword>
<dbReference type="InterPro" id="IPR036412">
    <property type="entry name" value="HAD-like_sf"/>
</dbReference>
<name>A0A4P9TJT6_9EURY</name>
<sequence>MVLADQFEPFSTLTHVIYSGNDALPEAVTSINRLFERDKRIRFLTNDPRPTREAVVADLRDLGIEAGADAIVTSASTAATYLRREPVRRSTS</sequence>
<gene>
    <name evidence="1" type="ORF">FGF80_17560</name>
</gene>
<dbReference type="Gene3D" id="3.40.50.1000">
    <property type="entry name" value="HAD superfamily/HAD-like"/>
    <property type="match status" value="2"/>
</dbReference>
<keyword evidence="1" id="KW-0614">Plasmid</keyword>
<dbReference type="GeneID" id="96157855"/>
<dbReference type="RefSeq" id="WP_138655572.1">
    <property type="nucleotide sequence ID" value="NZ_CP040638.1"/>
</dbReference>
<evidence type="ECO:0000313" key="2">
    <source>
        <dbReference type="Proteomes" id="UP000307562"/>
    </source>
</evidence>
<dbReference type="EMBL" id="CP040638">
    <property type="protein sequence ID" value="QCW05067.1"/>
    <property type="molecule type" value="Genomic_DNA"/>
</dbReference>
<evidence type="ECO:0000313" key="1">
    <source>
        <dbReference type="EMBL" id="QCW05067.1"/>
    </source>
</evidence>
<dbReference type="Pfam" id="PF13344">
    <property type="entry name" value="Hydrolase_6"/>
    <property type="match status" value="1"/>
</dbReference>